<evidence type="ECO:0000259" key="6">
    <source>
        <dbReference type="PROSITE" id="PS50075"/>
    </source>
</evidence>
<evidence type="ECO:0000256" key="5">
    <source>
        <dbReference type="ARBA" id="ARBA00023194"/>
    </source>
</evidence>
<evidence type="ECO:0000256" key="1">
    <source>
        <dbReference type="ARBA" id="ARBA00001957"/>
    </source>
</evidence>
<dbReference type="NCBIfam" id="TIGR01720">
    <property type="entry name" value="NRPS-para261"/>
    <property type="match status" value="1"/>
</dbReference>
<dbReference type="PROSITE" id="PS00455">
    <property type="entry name" value="AMP_BINDING"/>
    <property type="match status" value="4"/>
</dbReference>
<dbReference type="Pfam" id="PF00668">
    <property type="entry name" value="Condensation"/>
    <property type="match status" value="4"/>
</dbReference>
<comment type="caution">
    <text evidence="7">The sequence shown here is derived from an EMBL/GenBank/DDBJ whole genome shotgun (WGS) entry which is preliminary data.</text>
</comment>
<dbReference type="EMBL" id="BSDI01000047">
    <property type="protein sequence ID" value="GLI01645.1"/>
    <property type="molecule type" value="Genomic_DNA"/>
</dbReference>
<dbReference type="CDD" id="cd02440">
    <property type="entry name" value="AdoMet_MTases"/>
    <property type="match status" value="2"/>
</dbReference>
<dbReference type="SUPFAM" id="SSF53335">
    <property type="entry name" value="S-adenosyl-L-methionine-dependent methyltransferases"/>
    <property type="match status" value="2"/>
</dbReference>
<dbReference type="RefSeq" id="WP_281902834.1">
    <property type="nucleotide sequence ID" value="NZ_BSDI01000047.1"/>
</dbReference>
<dbReference type="InterPro" id="IPR000873">
    <property type="entry name" value="AMP-dep_synth/lig_dom"/>
</dbReference>
<dbReference type="Gene3D" id="3.40.50.12780">
    <property type="entry name" value="N-terminal domain of ligase-like"/>
    <property type="match status" value="3"/>
</dbReference>
<feature type="domain" description="Carrier" evidence="6">
    <location>
        <begin position="4280"/>
        <end position="4354"/>
    </location>
</feature>
<gene>
    <name evidence="7" type="ORF">Pa4123_69210</name>
</gene>
<dbReference type="InterPro" id="IPR023213">
    <property type="entry name" value="CAT-like_dom_sf"/>
</dbReference>
<dbReference type="Pfam" id="PF13193">
    <property type="entry name" value="AMP-binding_C"/>
    <property type="match status" value="2"/>
</dbReference>
<dbReference type="CDD" id="cd19540">
    <property type="entry name" value="LCL_NRPS-like"/>
    <property type="match status" value="1"/>
</dbReference>
<evidence type="ECO:0000313" key="8">
    <source>
        <dbReference type="Proteomes" id="UP001144280"/>
    </source>
</evidence>
<dbReference type="InterPro" id="IPR020806">
    <property type="entry name" value="PKS_PP-bd"/>
</dbReference>
<evidence type="ECO:0000256" key="4">
    <source>
        <dbReference type="ARBA" id="ARBA00022737"/>
    </source>
</evidence>
<dbReference type="Gene3D" id="3.40.50.980">
    <property type="match status" value="2"/>
</dbReference>
<dbReference type="Proteomes" id="UP001144280">
    <property type="component" value="Unassembled WGS sequence"/>
</dbReference>
<dbReference type="SUPFAM" id="SSF52777">
    <property type="entry name" value="CoA-dependent acyltransferases"/>
    <property type="match status" value="8"/>
</dbReference>
<dbReference type="Gene3D" id="3.40.50.150">
    <property type="entry name" value="Vaccinia Virus protein VP39"/>
    <property type="match status" value="2"/>
</dbReference>
<dbReference type="Gene3D" id="3.30.559.30">
    <property type="entry name" value="Nonribosomal peptide synthetase, condensation domain"/>
    <property type="match status" value="4"/>
</dbReference>
<proteinExistence type="predicted"/>
<dbReference type="InterPro" id="IPR009081">
    <property type="entry name" value="PP-bd_ACP"/>
</dbReference>
<dbReference type="InterPro" id="IPR006162">
    <property type="entry name" value="Ppantetheine_attach_site"/>
</dbReference>
<dbReference type="InterPro" id="IPR042099">
    <property type="entry name" value="ANL_N_sf"/>
</dbReference>
<dbReference type="SUPFAM" id="SSF47336">
    <property type="entry name" value="ACP-like"/>
    <property type="match status" value="4"/>
</dbReference>
<dbReference type="InterPro" id="IPR001242">
    <property type="entry name" value="Condensation_dom"/>
</dbReference>
<feature type="domain" description="Carrier" evidence="6">
    <location>
        <begin position="1857"/>
        <end position="1931"/>
    </location>
</feature>
<dbReference type="Pfam" id="PF00501">
    <property type="entry name" value="AMP-binding"/>
    <property type="match status" value="5"/>
</dbReference>
<protein>
    <recommendedName>
        <fullName evidence="6">Carrier domain-containing protein</fullName>
    </recommendedName>
</protein>
<dbReference type="InterPro" id="IPR045851">
    <property type="entry name" value="AMP-bd_C_sf"/>
</dbReference>
<dbReference type="InterPro" id="IPR010071">
    <property type="entry name" value="AA_adenyl_dom"/>
</dbReference>
<dbReference type="CDD" id="cd19543">
    <property type="entry name" value="DCL_NRPS"/>
    <property type="match status" value="2"/>
</dbReference>
<keyword evidence="3" id="KW-0597">Phosphoprotein</keyword>
<dbReference type="PANTHER" id="PTHR45527">
    <property type="entry name" value="NONRIBOSOMAL PEPTIDE SYNTHETASE"/>
    <property type="match status" value="1"/>
</dbReference>
<name>A0ABQ5R5H5_9ACTN</name>
<dbReference type="NCBIfam" id="TIGR01733">
    <property type="entry name" value="AA-adenyl-dom"/>
    <property type="match status" value="4"/>
</dbReference>
<evidence type="ECO:0000256" key="2">
    <source>
        <dbReference type="ARBA" id="ARBA00022450"/>
    </source>
</evidence>
<dbReference type="InterPro" id="IPR010060">
    <property type="entry name" value="NRPS_synth"/>
</dbReference>
<dbReference type="InterPro" id="IPR036736">
    <property type="entry name" value="ACP-like_sf"/>
</dbReference>
<dbReference type="PANTHER" id="PTHR45527:SF1">
    <property type="entry name" value="FATTY ACID SYNTHASE"/>
    <property type="match status" value="1"/>
</dbReference>
<dbReference type="PROSITE" id="PS50075">
    <property type="entry name" value="CARRIER"/>
    <property type="match status" value="4"/>
</dbReference>
<dbReference type="Gene3D" id="1.10.1200.10">
    <property type="entry name" value="ACP-like"/>
    <property type="match status" value="4"/>
</dbReference>
<dbReference type="InterPro" id="IPR013217">
    <property type="entry name" value="Methyltransf_12"/>
</dbReference>
<dbReference type="SMART" id="SM00823">
    <property type="entry name" value="PKS_PP"/>
    <property type="match status" value="4"/>
</dbReference>
<dbReference type="CDD" id="cd05930">
    <property type="entry name" value="A_NRPS"/>
    <property type="match status" value="1"/>
</dbReference>
<organism evidence="7 8">
    <name type="scientific">Phytohabitans aurantiacus</name>
    <dbReference type="NCBI Taxonomy" id="3016789"/>
    <lineage>
        <taxon>Bacteria</taxon>
        <taxon>Bacillati</taxon>
        <taxon>Actinomycetota</taxon>
        <taxon>Actinomycetes</taxon>
        <taxon>Micromonosporales</taxon>
        <taxon>Micromonosporaceae</taxon>
    </lineage>
</organism>
<feature type="domain" description="Carrier" evidence="6">
    <location>
        <begin position="845"/>
        <end position="919"/>
    </location>
</feature>
<accession>A0ABQ5R5H5</accession>
<keyword evidence="8" id="KW-1185">Reference proteome</keyword>
<dbReference type="InterPro" id="IPR029063">
    <property type="entry name" value="SAM-dependent_MTases_sf"/>
</dbReference>
<keyword evidence="5" id="KW-0045">Antibiotic biosynthesis</keyword>
<evidence type="ECO:0000313" key="7">
    <source>
        <dbReference type="EMBL" id="GLI01645.1"/>
    </source>
</evidence>
<dbReference type="NCBIfam" id="NF003417">
    <property type="entry name" value="PRK04813.1"/>
    <property type="match status" value="7"/>
</dbReference>
<feature type="domain" description="Carrier" evidence="6">
    <location>
        <begin position="3233"/>
        <end position="3308"/>
    </location>
</feature>
<keyword evidence="4" id="KW-0677">Repeat</keyword>
<sequence length="4797" mass="511532">MNLATFPELFEAQVRRAPHALALVFEDTELTYAELNARANRFAHALIAQGVGPERVVALELPRSADMIVAQLAVLKAGGAYLPIDPDYPAERIAYMLADAAPVCRLSTVDGLGDGQPDTDPEPRLSPANAAYVIYTSGSTGRPKGVVVSHAGIAKLIATQTERLGVGAHSRVLQFASPSFDVAFWDLCLGLLSGGRLIVVPSDRRVPGPALTEYAHAHGATFMILPPALLAALPEDCALPSGATLLAGTERVSPELVARYARDLKMFNAYGPTEATVNSTLGSCDPDAVEGSSVPIGVADPGTAAYVLDASLRPTTEGELYLGGSGLARGYLGRPALTAERFVANPFAPGERMYRTGDLVRRLSGGRLDFLGRADDQVKIRGYRIEPGEIESVLRGHPAVAQAAVVARADGGGAKRLVGYVVPDLAAADQDALLTGWREAHDALFAAGAGDMFAGWTSSYDGEPIPPDEMREWRDATVARVLGLAPRRVLEIGVGSGLILTGVAPHTEAYWGIDLSSEAIEALRERVAGLGLSDRVELRTQPAHDLGDLPSGYFDTVVVNSVAQYFPSESYLTGVLSKALDLVAPGGRLFVGDVRNLRLLPCLRAGVLASRSGAADPAAVARDVAWERELLLDPDYFTALAGSGRADILLKEGRHHNELTRYRYDVVVHKGVSTVGPPAPVHRWAGLGEVAAYLGEHRPEALRLEGVPNARLASDLAALRGAPVAAGVDPEAVRELAETLGYQVTLTWSADSDAGEFDAVFSHGGSGGAYRPGGTTRPYANTPAPFPDVNALTRAVRSYLRERLPEYMLPAAIVPLHRLPIATSGKLDRAALPAPDFAALATGRPPRDAREETLCALCAELLDVPRVGIDDDFFALGGDSILAVQLLARARKAGIALSLRDVFQRRTVAALAAAAGTVSSPAVIGELTGDLPLTPLQEGFFFHAHLDPASDVYAVRLMVELHGPLDAAALRDAAQALLDRHAPLRAGFHQRADGRVVQVISPAGAAGVVPWREVDLSGYPDSERAARASAVGDNEPFDLAKPPLVRFTLIRGGEARHWLVLRFHHIVADGWSVSVLLRELLSRYGGGELPAVTPYPAYLAWLSGRDRTAALDAWRHALDGVDEPTLLAEAGAAAAAPRPAEVRVALPAELTAALTARARERGLTLGTAVQGAWGLLLSRLTGRSDVVFGTTVSGRAAEVDGIESMVGLFINTLPVRMRCRPEQPLSQVLGRLQASQTDLLDHQHVGLAEVQRLAGLGDLFDTLVVVENYPVDGELRDPSGALRVTGLDYVDTGHYPLAVIVLPAERSASIQTLELRLKHDAARIDGATARRVADQLVRVLSAIAADADRPVGRVDVSTVEESAPLAGEVRELPPATLVDAFAAQAARRPSATAVVEGGRSVSFGELDHRSSVLAGLLRARGVGPEQVVAVALPRSTDLIAALLGVLKAGAAYLPVDVDYPADRVSFMLADSGAAFVVTPSVMADLDGAPVPATAHPDGPAYLIYTSGSTGTPKGVLVTHRAVTAQLAWAQDRFPLGPDDRVLHQLSASFDPSILEIFWPLGAGATVVLAPPGAHRDPAVLARLIGEHGATTLTTVSSVLGAFADAAATEPGVFASLRRVFAGGDALPAEAAARWRAATGVPVYNVYGPTEAAIQVTCHEAGVERTGTVPIGRPVWNTRLYVLDGALCPATTGELYIAGVQLARGYHSRPGVTADRFVADPFGGPGERMYRTGDLVRRRADGTLEYLGRADQQVKIRGNRVEPGEVEARLRAEPGVAEAAVVARADGPGGVRLVGYAVPQPDTTVDAEALRAALAATLPAPMVPSALVLLDALPRTPSGKVDRAALPAPVAERAATRAPRDERELLLCQVYGEVLGLDDVGVAEDFFALGGDSILSIAVASRARAAGLEIGPREVFTHRTPAALAALAATAEVEGAALERPLVALTAEELDRVRRVCGGALDEVWPLSPLQEGLYFHASYDSGGIDVYTAQAAFDVAAGLDPERLRAACAALLARNPGTRAGFTSDGLSQPVQFVAAAPEVPLSVVDLSGLTEQERGARLDELVAEDRARRFDLARPPLFRMLLIRRGDAGDRLVISHHVLLLDGWSASVFLEQLLGLYASGGDDRDVAPAGSYRDYLAWLGTRDTTASARAWHDALAGLDEPTLVGGTQTGAGLPERLRLELSEEVSERLRGTARRLGVTLNTVLNAAWALVLSNVAGRDDVVFGATVAGRTAPIDHIENAIGLFLNTVPVRVAFDPRESVASLLRRLQAERTALMPHEYLGLGDVQRETPHPRLFDTLFALQNIGDEDELAALRKRHGIVEVGSVDATHYPLAVVVTPAHRLRATLAYRRDVLDAGLAAQVLDRFAAALDALASDVDAPVGGLDVLPGSERDRLARDWDATAHPVGDETVADLLAAQAARTPDEVALVFGTERVTYAELDARVNRMARLLARRGAAPEAVVGLALPRSIDMVVALFAVLRTGAAYLPLELDHPVERLAMMLDDARPVCVLSTRAVAARLPGECVSVDEPAVIAELSTLKATPLERRFALEHPAYVIYTSGSTGRPKGVVTPYRGLTNMQLNHREAIFDPTIASAGGRRLRIAHTVSFAFDMSWEELLWLVEGHEVHVCDEELRRDAEALVAYCHRHEIDVVNVTPTYAHHLFAEGLLDGAHRPPLVLLGGEAVSDAVWARLRDTEGTFGYNLYGPTEYTINTLGGGTLDSDTPTVGRPIWNTRAHILDTWLRPVPDGAAGELYISGVGLARGYLDRPGLTAHRFVADPFGPPGGRMYRTGDLVRRRPDGNIDFLGRTDDQIKIRGYRVELGEIESVLGAHERVAQAAVAVRDDRLIGYVVPAPLSSGRPEVEQAQIGEWQQIYDAEYAEIGTALSKEDFSGWDSSYDGQPIPLDDMREWRDTTVAHIRSLNPRRVLEIGVGSGLLLGRLAPDCEAYWGTDFAPSVIEALRAGVAADLRLSGRVELRCQPADDLSGLPRGYFDTVVVNSVIQYFPSAAYLTSVLTAALDLVAPGGRVFVGDVRNLRLAEHFHTSVAAVRRAAVSEKELLVDPDYFATLPGATASVRVRRGRHHNELTRYRYDAILHTSAVTCSDRAVRVTGIPNARLVDDGVEVEDLYEMGADHVTWSADGDGSLDAVFLPSPGVVPHVPTGGWPLTNDPAAARDASALAHRLREHLKRTLPDYMVPAAFVTLDRLPLTVNGKLDIKALPDAEPAVQRGESRPAETPAEEVLCGLFAEVLGLPEVGVEDDFFDLGGHSLLATRLISRARTALGAELAIRDLFEARTVAELAARAGGGSERRPALAPMPRPDEIPASYAQQRLWVLQQLDGGTAAYNFPIVMRVRGPLDVTALEAAVGDVVARHEALRTVFDERDGRPIQRIVPIESARPTVDIVAGDPAVVVEAAVRRPFDLAAELPIRVTMVPDGTDEHVVVVLLHHITTDEWSDGPFLRDLSTAYAARTAGAAPEWAPLPVQYADYTLWQRELLGDESDPDSLAGRQLAWWRTALAGMPERLELPGATGRDTGNSGAALSIDLGATASQGLRRLAQESGASMFMLAHAAVAALLYRLGAGTDIPLGAPIAGRTDEALDDLVGFFVNTLVLRTDLSGDPGFADLVTRVREADLAAFSHQDVPFEAVVKALNPDRSLASNPLFQVMVVYRNRSDVDFDLAGLAVTPEYGETGTARFDLVFAFVERADGLDVLIEYRTGLFEADAVARLGQRLVRLVEAVTADPAAPVSRVDVLGDDERRLVLRDFNATDRVVPEEPFPVLFARQVAERPHEVAVVDGDRSVSYAELDALASRIAGGLAAKGAGPEEVVGIAVPRSVEMVAAVLGVLRLGAAYLPLDTNQPEDRLAYMVADSGASIVLTPSNLAFGTPPPAVDVALDHAAYVIYTSGSTGRPKGVVVPHEGISSLVATAIDRMGVGPDSRVLQFASFGFDVAVFELAMALCVGATLVLVPDEARVPDKVLTDLLLEQRISHMILPPSLVSALPAECELPEGAVLLVGTETVPPDLIGRWAERLRLFAAYGLTEATVNSTLWDAEPGWHGAIPIGVPDPNTRTYILDGAMCPVPPGVVGELYVGGRGLARGYLGRHGLTASRFIADPFGPPGARMYRTGDRARWRPDGTIDFLGRVDDQVKIRGFRVELGEVEAAIARHPGVAQAAVVADGKRLIGYAVPASEAGAFWTEERSDEGRRRHLGLGGRASGASPDQFRGPIDGAEVRAHVAALLPDYMVPAAVVLLDGPLPLTPNGKLNRRALPAPVFAATGRPPRDDRERALCALFAEILKVPEVGVDDDFFALGGDSIVAIQLVRRARQAGLAVTPRMVLQHRTVAGLAAVVDAANAVTSDDGTGSVPFTPILHWVREGGGSLRGYNQSVLLQVPAGLGEERLAAALRQVVDRHDLLRARLAESIMEVPPPGSPCFSLRRVETGGGDARRVIAAEARAAQGRLDPANGVLVQAVWFDAGSQPGRLLLVAHHFAVDWVSWRVILADLEAAWRDGTPPAPVPTSFRRWATLLAARATEPARETELPLWTEMLAGGDPLPLDRPVDPARDVAATARQVTLTLPPDVTGKLLTSVPAAHDATVNDIFLTGLALAVAEWRERRGGSGRSVTVALEGHGRQEEAGGGVDLSRTVGWFTNLYPILLNPGEPGLPHAAAIARIRATLASIPDGGLGYGLLRHLNPRTGPALEALGVPPIEFNYLGRFDLPDRVDWAFAPETDALDVGVDPDMPHRFALSVNAHTEDRPDGPHLCATWIWPAAVLPEPAVRDLAEAWFRALTAFTWEK</sequence>
<comment type="cofactor">
    <cofactor evidence="1">
        <name>pantetheine 4'-phosphate</name>
        <dbReference type="ChEBI" id="CHEBI:47942"/>
    </cofactor>
</comment>
<dbReference type="Gene3D" id="3.30.300.30">
    <property type="match status" value="6"/>
</dbReference>
<dbReference type="PROSITE" id="PS00012">
    <property type="entry name" value="PHOSPHOPANTETHEINE"/>
    <property type="match status" value="4"/>
</dbReference>
<dbReference type="Pfam" id="PF00550">
    <property type="entry name" value="PP-binding"/>
    <property type="match status" value="4"/>
</dbReference>
<evidence type="ECO:0000256" key="3">
    <source>
        <dbReference type="ARBA" id="ARBA00022553"/>
    </source>
</evidence>
<dbReference type="InterPro" id="IPR020845">
    <property type="entry name" value="AMP-binding_CS"/>
</dbReference>
<dbReference type="Gene3D" id="2.30.38.10">
    <property type="entry name" value="Luciferase, Domain 3"/>
    <property type="match status" value="1"/>
</dbReference>
<dbReference type="Pfam" id="PF08242">
    <property type="entry name" value="Methyltransf_12"/>
    <property type="match status" value="2"/>
</dbReference>
<dbReference type="InterPro" id="IPR025110">
    <property type="entry name" value="AMP-bd_C"/>
</dbReference>
<reference evidence="7" key="1">
    <citation type="submission" date="2022-12" db="EMBL/GenBank/DDBJ databases">
        <title>New Phytohabitans aurantiacus sp. RD004123 nov., an actinomycete isolated from soil.</title>
        <authorList>
            <person name="Triningsih D.W."/>
            <person name="Harunari E."/>
            <person name="Igarashi Y."/>
        </authorList>
    </citation>
    <scope>NUCLEOTIDE SEQUENCE</scope>
    <source>
        <strain evidence="7">RD004123</strain>
    </source>
</reference>
<keyword evidence="2" id="KW-0596">Phosphopantetheine</keyword>
<dbReference type="SUPFAM" id="SSF56801">
    <property type="entry name" value="Acetyl-CoA synthetase-like"/>
    <property type="match status" value="4"/>
</dbReference>
<dbReference type="Gene3D" id="3.30.559.10">
    <property type="entry name" value="Chloramphenicol acetyltransferase-like domain"/>
    <property type="match status" value="4"/>
</dbReference>